<evidence type="ECO:0000313" key="5">
    <source>
        <dbReference type="Proteomes" id="UP001147695"/>
    </source>
</evidence>
<dbReference type="EMBL" id="JAPZBQ010000005">
    <property type="protein sequence ID" value="KAJ5327687.1"/>
    <property type="molecule type" value="Genomic_DNA"/>
</dbReference>
<dbReference type="InterPro" id="IPR001841">
    <property type="entry name" value="Znf_RING"/>
</dbReference>
<sequence>MAVADAPGLMDIARYGLATGILHTLCRDPLLISPPSTLAQDEIPFKLRCAICNNLAVNAFRLPCCDQSTCETCQASLSDTCPVCTHTPVSPDLCKPNKALRTTLKAFLRTEEKKREKDRQSAAAPSDAAPVDANPVEARAATFGGGGVAAPAADASATNTTEESAVKTTITDVEKASQPEATGDEINGTEATLEPTVEKPSESVVNGEPALDQDAPGDINPAPALNAGENFQMGWNGNAVNPYMAGMFNFPNTMGMSMGMDPADQGMFGNFGMNMTGMGMNSGDYNGGMYGSLGWEPSQNNNMWQGAQNKFNPNAFANGTGPYGGTFGSNMSAYPSNYQSGYYGGYGRGSFRGRGRGQYQGFGRGYGPPNHYHSNLGYPNNPAGTDQGIRPNGGPEGDNGVSGNPDSQVQTIPTIDGDQSVPFGSNGQHAPGPGVEGAPAAPRAMRQGLPNTSVYRQRVQVQGRASNPSDAETKANSQVQSESLRESPPHCDSRSRSPSVQGAEDERDTTRAAEPKRMDRVDQLQSGARRSRSPSRTSSRRSSRRRHTDDDRDGDRKDIHRSNRSRRRRSRSRSSSRHGDHRSSARLGVIPEHSSSSRTKMSSEGPESRDLASRISGSRRSDKDRVDWREDDRSRVSNRDSRRRDRDRDRTRDRERGRDRRDRDRDTDRDRRREDRDKDRAGERDRDRRDHPRDRDRDRKRSRRDRSQSVTNDHPQARRVKHEEDRTGDHSNGAPGKGPEPEKDPYTLEREARNKERLQREKQHREKANSGRRRESRQDRVVAGRRINYKYEDEL</sequence>
<feature type="compositionally biased region" description="Low complexity" evidence="2">
    <location>
        <begin position="430"/>
        <end position="442"/>
    </location>
</feature>
<comment type="caution">
    <text evidence="4">The sequence shown here is derived from an EMBL/GenBank/DDBJ whole genome shotgun (WGS) entry which is preliminary data.</text>
</comment>
<feature type="compositionally biased region" description="Basic and acidic residues" evidence="2">
    <location>
        <begin position="508"/>
        <end position="522"/>
    </location>
</feature>
<dbReference type="PROSITE" id="PS50089">
    <property type="entry name" value="ZF_RING_2"/>
    <property type="match status" value="1"/>
</dbReference>
<feature type="region of interest" description="Disordered" evidence="2">
    <location>
        <begin position="110"/>
        <end position="134"/>
    </location>
</feature>
<evidence type="ECO:0000313" key="4">
    <source>
        <dbReference type="EMBL" id="KAJ5327687.1"/>
    </source>
</evidence>
<feature type="compositionally biased region" description="Low complexity" evidence="2">
    <location>
        <begin position="121"/>
        <end position="134"/>
    </location>
</feature>
<keyword evidence="1" id="KW-0863">Zinc-finger</keyword>
<evidence type="ECO:0000256" key="1">
    <source>
        <dbReference type="PROSITE-ProRule" id="PRU00175"/>
    </source>
</evidence>
<reference evidence="4" key="2">
    <citation type="journal article" date="2023" name="IMA Fungus">
        <title>Comparative genomic study of the Penicillium genus elucidates a diverse pangenome and 15 lateral gene transfer events.</title>
        <authorList>
            <person name="Petersen C."/>
            <person name="Sorensen T."/>
            <person name="Nielsen M.R."/>
            <person name="Sondergaard T.E."/>
            <person name="Sorensen J.L."/>
            <person name="Fitzpatrick D.A."/>
            <person name="Frisvad J.C."/>
            <person name="Nielsen K.L."/>
        </authorList>
    </citation>
    <scope>NUCLEOTIDE SEQUENCE</scope>
    <source>
        <strain evidence="4">IBT 35673</strain>
    </source>
</reference>
<gene>
    <name evidence="4" type="ORF">N7452_008077</name>
</gene>
<feature type="region of interest" description="Disordered" evidence="2">
    <location>
        <begin position="460"/>
        <end position="795"/>
    </location>
</feature>
<feature type="compositionally biased region" description="Basic and acidic residues" evidence="2">
    <location>
        <begin position="110"/>
        <end position="120"/>
    </location>
</feature>
<feature type="compositionally biased region" description="Polar residues" evidence="2">
    <location>
        <begin position="401"/>
        <end position="413"/>
    </location>
</feature>
<feature type="compositionally biased region" description="Basic residues" evidence="2">
    <location>
        <begin position="529"/>
        <end position="546"/>
    </location>
</feature>
<feature type="compositionally biased region" description="Basic and acidic residues" evidence="2">
    <location>
        <begin position="547"/>
        <end position="561"/>
    </location>
</feature>
<feature type="compositionally biased region" description="Polar residues" evidence="2">
    <location>
        <begin position="593"/>
        <end position="602"/>
    </location>
</feature>
<keyword evidence="1" id="KW-0862">Zinc</keyword>
<feature type="domain" description="RING-type" evidence="3">
    <location>
        <begin position="49"/>
        <end position="85"/>
    </location>
</feature>
<accession>A0A9W9Q5U1</accession>
<proteinExistence type="predicted"/>
<evidence type="ECO:0000256" key="2">
    <source>
        <dbReference type="SAM" id="MobiDB-lite"/>
    </source>
</evidence>
<dbReference type="SUPFAM" id="SSF57850">
    <property type="entry name" value="RING/U-box"/>
    <property type="match status" value="1"/>
</dbReference>
<name>A0A9W9Q5U1_PENBR</name>
<dbReference type="Proteomes" id="UP001147695">
    <property type="component" value="Unassembled WGS sequence"/>
</dbReference>
<organism evidence="4 5">
    <name type="scientific">Penicillium brevicompactum</name>
    <dbReference type="NCBI Taxonomy" id="5074"/>
    <lineage>
        <taxon>Eukaryota</taxon>
        <taxon>Fungi</taxon>
        <taxon>Dikarya</taxon>
        <taxon>Ascomycota</taxon>
        <taxon>Pezizomycotina</taxon>
        <taxon>Eurotiomycetes</taxon>
        <taxon>Eurotiomycetidae</taxon>
        <taxon>Eurotiales</taxon>
        <taxon>Aspergillaceae</taxon>
        <taxon>Penicillium</taxon>
    </lineage>
</organism>
<dbReference type="Gene3D" id="3.30.40.10">
    <property type="entry name" value="Zinc/RING finger domain, C3HC4 (zinc finger)"/>
    <property type="match status" value="1"/>
</dbReference>
<feature type="compositionally biased region" description="Low complexity" evidence="2">
    <location>
        <begin position="149"/>
        <end position="161"/>
    </location>
</feature>
<feature type="region of interest" description="Disordered" evidence="2">
    <location>
        <begin position="357"/>
        <end position="445"/>
    </location>
</feature>
<dbReference type="CDD" id="cd16620">
    <property type="entry name" value="vRING-HC-C4C4_RBBP6"/>
    <property type="match status" value="1"/>
</dbReference>
<feature type="compositionally biased region" description="Basic and acidic residues" evidence="2">
    <location>
        <begin position="619"/>
        <end position="699"/>
    </location>
</feature>
<reference evidence="4" key="1">
    <citation type="submission" date="2022-12" db="EMBL/GenBank/DDBJ databases">
        <authorList>
            <person name="Petersen C."/>
        </authorList>
    </citation>
    <scope>NUCLEOTIDE SEQUENCE</scope>
    <source>
        <strain evidence="4">IBT 35673</strain>
    </source>
</reference>
<feature type="region of interest" description="Disordered" evidence="2">
    <location>
        <begin position="148"/>
        <end position="222"/>
    </location>
</feature>
<feature type="compositionally biased region" description="Basic residues" evidence="2">
    <location>
        <begin position="562"/>
        <end position="576"/>
    </location>
</feature>
<feature type="compositionally biased region" description="Polar residues" evidence="2">
    <location>
        <begin position="162"/>
        <end position="171"/>
    </location>
</feature>
<feature type="compositionally biased region" description="Polar residues" evidence="2">
    <location>
        <begin position="460"/>
        <end position="482"/>
    </location>
</feature>
<keyword evidence="1" id="KW-0479">Metal-binding</keyword>
<feature type="compositionally biased region" description="Basic and acidic residues" evidence="2">
    <location>
        <begin position="483"/>
        <end position="495"/>
    </location>
</feature>
<evidence type="ECO:0000259" key="3">
    <source>
        <dbReference type="PROSITE" id="PS50089"/>
    </source>
</evidence>
<dbReference type="GO" id="GO:0008270">
    <property type="term" value="F:zinc ion binding"/>
    <property type="evidence" value="ECO:0007669"/>
    <property type="project" value="UniProtKB-KW"/>
</dbReference>
<dbReference type="InterPro" id="IPR013083">
    <property type="entry name" value="Znf_RING/FYVE/PHD"/>
</dbReference>
<dbReference type="AlphaFoldDB" id="A0A9W9Q5U1"/>
<feature type="compositionally biased region" description="Gly residues" evidence="2">
    <location>
        <begin position="357"/>
        <end position="366"/>
    </location>
</feature>
<feature type="compositionally biased region" description="Basic and acidic residues" evidence="2">
    <location>
        <begin position="739"/>
        <end position="782"/>
    </location>
</feature>
<protein>
    <recommendedName>
        <fullName evidence="3">RING-type domain-containing protein</fullName>
    </recommendedName>
</protein>